<keyword evidence="7" id="KW-0548">Nucleotidyltransferase</keyword>
<evidence type="ECO:0000256" key="7">
    <source>
        <dbReference type="ARBA" id="ARBA00022695"/>
    </source>
</evidence>
<evidence type="ECO:0000256" key="5">
    <source>
        <dbReference type="ARBA" id="ARBA00022679"/>
    </source>
</evidence>
<comment type="similarity">
    <text evidence="2">Belongs to the SUA5 family.</text>
</comment>
<dbReference type="Proteomes" id="UP000177103">
    <property type="component" value="Unassembled WGS sequence"/>
</dbReference>
<protein>
    <recommendedName>
        <fullName evidence="10">L-threonylcarbamoyladenylate synthase</fullName>
        <ecNumber evidence="3">2.7.7.87</ecNumber>
    </recommendedName>
    <alternativeName>
        <fullName evidence="10">L-threonylcarbamoyladenylate synthase</fullName>
    </alternativeName>
</protein>
<feature type="domain" description="YrdC-like" evidence="12">
    <location>
        <begin position="5"/>
        <end position="188"/>
    </location>
</feature>
<keyword evidence="9" id="KW-0067">ATP-binding</keyword>
<dbReference type="GO" id="GO:0005524">
    <property type="term" value="F:ATP binding"/>
    <property type="evidence" value="ECO:0007669"/>
    <property type="project" value="UniProtKB-KW"/>
</dbReference>
<dbReference type="PANTHER" id="PTHR17490">
    <property type="entry name" value="SUA5"/>
    <property type="match status" value="1"/>
</dbReference>
<keyword evidence="5" id="KW-0808">Transferase</keyword>
<dbReference type="SUPFAM" id="SSF55821">
    <property type="entry name" value="YrdC/RibB"/>
    <property type="match status" value="1"/>
</dbReference>
<dbReference type="AlphaFoldDB" id="A0A1G1WA46"/>
<comment type="subcellular location">
    <subcellularLocation>
        <location evidence="1">Cytoplasm</location>
    </subcellularLocation>
</comment>
<evidence type="ECO:0000313" key="13">
    <source>
        <dbReference type="EMBL" id="OGY24400.1"/>
    </source>
</evidence>
<comment type="catalytic activity">
    <reaction evidence="11">
        <text>L-threonine + hydrogencarbonate + ATP = L-threonylcarbamoyladenylate + diphosphate + H2O</text>
        <dbReference type="Rhea" id="RHEA:36407"/>
        <dbReference type="ChEBI" id="CHEBI:15377"/>
        <dbReference type="ChEBI" id="CHEBI:17544"/>
        <dbReference type="ChEBI" id="CHEBI:30616"/>
        <dbReference type="ChEBI" id="CHEBI:33019"/>
        <dbReference type="ChEBI" id="CHEBI:57926"/>
        <dbReference type="ChEBI" id="CHEBI:73682"/>
        <dbReference type="EC" id="2.7.7.87"/>
    </reaction>
</comment>
<evidence type="ECO:0000256" key="3">
    <source>
        <dbReference type="ARBA" id="ARBA00012584"/>
    </source>
</evidence>
<dbReference type="InterPro" id="IPR006070">
    <property type="entry name" value="Sua5-like_dom"/>
</dbReference>
<dbReference type="Gene3D" id="3.90.870.10">
    <property type="entry name" value="DHBP synthase"/>
    <property type="match status" value="1"/>
</dbReference>
<gene>
    <name evidence="13" type="ORF">A2Y57_00910</name>
</gene>
<keyword evidence="6" id="KW-0819">tRNA processing</keyword>
<evidence type="ECO:0000256" key="2">
    <source>
        <dbReference type="ARBA" id="ARBA00007663"/>
    </source>
</evidence>
<evidence type="ECO:0000256" key="1">
    <source>
        <dbReference type="ARBA" id="ARBA00004496"/>
    </source>
</evidence>
<dbReference type="InterPro" id="IPR017945">
    <property type="entry name" value="DHBP_synth_RibB-like_a/b_dom"/>
</dbReference>
<accession>A0A1G1WA46</accession>
<evidence type="ECO:0000259" key="12">
    <source>
        <dbReference type="PROSITE" id="PS51163"/>
    </source>
</evidence>
<dbReference type="PANTHER" id="PTHR17490:SF16">
    <property type="entry name" value="THREONYLCARBAMOYL-AMP SYNTHASE"/>
    <property type="match status" value="1"/>
</dbReference>
<dbReference type="NCBIfam" id="TIGR00057">
    <property type="entry name" value="L-threonylcarbamoyladenylate synthase"/>
    <property type="match status" value="1"/>
</dbReference>
<dbReference type="GO" id="GO:0006450">
    <property type="term" value="P:regulation of translational fidelity"/>
    <property type="evidence" value="ECO:0007669"/>
    <property type="project" value="TreeGrafter"/>
</dbReference>
<dbReference type="EC" id="2.7.7.87" evidence="3"/>
<dbReference type="GO" id="GO:0061710">
    <property type="term" value="F:L-threonylcarbamoyladenylate synthase"/>
    <property type="evidence" value="ECO:0007669"/>
    <property type="project" value="UniProtKB-EC"/>
</dbReference>
<evidence type="ECO:0000256" key="4">
    <source>
        <dbReference type="ARBA" id="ARBA00022490"/>
    </source>
</evidence>
<organism evidence="13 14">
    <name type="scientific">Candidatus Woykebacteria bacterium RBG_13_40_7b</name>
    <dbReference type="NCBI Taxonomy" id="1802594"/>
    <lineage>
        <taxon>Bacteria</taxon>
        <taxon>Candidatus Woykeibacteriota</taxon>
    </lineage>
</organism>
<dbReference type="GO" id="GO:0008033">
    <property type="term" value="P:tRNA processing"/>
    <property type="evidence" value="ECO:0007669"/>
    <property type="project" value="UniProtKB-KW"/>
</dbReference>
<evidence type="ECO:0000256" key="8">
    <source>
        <dbReference type="ARBA" id="ARBA00022741"/>
    </source>
</evidence>
<dbReference type="Pfam" id="PF01300">
    <property type="entry name" value="Sua5_yciO_yrdC"/>
    <property type="match status" value="1"/>
</dbReference>
<proteinExistence type="inferred from homology"/>
<dbReference type="GO" id="GO:0000049">
    <property type="term" value="F:tRNA binding"/>
    <property type="evidence" value="ECO:0007669"/>
    <property type="project" value="TreeGrafter"/>
</dbReference>
<sequence>MKTRSEIIEEAVIHFKRGEIVVFPTDTVFGVGCVISNIKSIERLYRLKDRQGPMSVLVSSFEMSTKYSEIESPTAKSITKKFWPGPLTLVVKAKPGKVPKIIQKQKTIGIRVPNYPLILEIIENLGVPILGPSANFNGLEPAKKLSELDKNFLAEADFFVEEESLGLDPSTVIDISTEELKILREGPIKNKDLLDLTDSAII</sequence>
<dbReference type="PROSITE" id="PS51163">
    <property type="entry name" value="YRDC"/>
    <property type="match status" value="1"/>
</dbReference>
<dbReference type="GO" id="GO:0003725">
    <property type="term" value="F:double-stranded RNA binding"/>
    <property type="evidence" value="ECO:0007669"/>
    <property type="project" value="InterPro"/>
</dbReference>
<dbReference type="GO" id="GO:0005737">
    <property type="term" value="C:cytoplasm"/>
    <property type="evidence" value="ECO:0007669"/>
    <property type="project" value="UniProtKB-SubCell"/>
</dbReference>
<name>A0A1G1WA46_9BACT</name>
<evidence type="ECO:0000256" key="6">
    <source>
        <dbReference type="ARBA" id="ARBA00022694"/>
    </source>
</evidence>
<keyword evidence="8" id="KW-0547">Nucleotide-binding</keyword>
<keyword evidence="4" id="KW-0963">Cytoplasm</keyword>
<evidence type="ECO:0000256" key="10">
    <source>
        <dbReference type="ARBA" id="ARBA00029774"/>
    </source>
</evidence>
<evidence type="ECO:0000256" key="11">
    <source>
        <dbReference type="ARBA" id="ARBA00048366"/>
    </source>
</evidence>
<evidence type="ECO:0000313" key="14">
    <source>
        <dbReference type="Proteomes" id="UP000177103"/>
    </source>
</evidence>
<dbReference type="EMBL" id="MHCQ01000027">
    <property type="protein sequence ID" value="OGY24400.1"/>
    <property type="molecule type" value="Genomic_DNA"/>
</dbReference>
<reference evidence="13 14" key="1">
    <citation type="journal article" date="2016" name="Nat. Commun.">
        <title>Thousands of microbial genomes shed light on interconnected biogeochemical processes in an aquifer system.</title>
        <authorList>
            <person name="Anantharaman K."/>
            <person name="Brown C.T."/>
            <person name="Hug L.A."/>
            <person name="Sharon I."/>
            <person name="Castelle C.J."/>
            <person name="Probst A.J."/>
            <person name="Thomas B.C."/>
            <person name="Singh A."/>
            <person name="Wilkins M.J."/>
            <person name="Karaoz U."/>
            <person name="Brodie E.L."/>
            <person name="Williams K.H."/>
            <person name="Hubbard S.S."/>
            <person name="Banfield J.F."/>
        </authorList>
    </citation>
    <scope>NUCLEOTIDE SEQUENCE [LARGE SCALE GENOMIC DNA]</scope>
</reference>
<dbReference type="InterPro" id="IPR050156">
    <property type="entry name" value="TC-AMP_synthase_SUA5"/>
</dbReference>
<evidence type="ECO:0000256" key="9">
    <source>
        <dbReference type="ARBA" id="ARBA00022840"/>
    </source>
</evidence>
<comment type="caution">
    <text evidence="13">The sequence shown here is derived from an EMBL/GenBank/DDBJ whole genome shotgun (WGS) entry which is preliminary data.</text>
</comment>